<protein>
    <submittedName>
        <fullName evidence="1">Uncharacterized protein</fullName>
    </submittedName>
</protein>
<accession>A0ABV8KKI5</accession>
<dbReference type="Proteomes" id="UP001595868">
    <property type="component" value="Unassembled WGS sequence"/>
</dbReference>
<comment type="caution">
    <text evidence="1">The sequence shown here is derived from an EMBL/GenBank/DDBJ whole genome shotgun (WGS) entry which is preliminary data.</text>
</comment>
<reference evidence="2" key="1">
    <citation type="journal article" date="2019" name="Int. J. Syst. Evol. Microbiol.">
        <title>The Global Catalogue of Microorganisms (GCM) 10K type strain sequencing project: providing services to taxonomists for standard genome sequencing and annotation.</title>
        <authorList>
            <consortium name="The Broad Institute Genomics Platform"/>
            <consortium name="The Broad Institute Genome Sequencing Center for Infectious Disease"/>
            <person name="Wu L."/>
            <person name="Ma J."/>
        </authorList>
    </citation>
    <scope>NUCLEOTIDE SEQUENCE [LARGE SCALE GENOMIC DNA]</scope>
    <source>
        <strain evidence="2">2902at01</strain>
    </source>
</reference>
<name>A0ABV8KKI5_9ACTN</name>
<proteinExistence type="predicted"/>
<gene>
    <name evidence="1" type="ORF">ACFOX0_11570</name>
</gene>
<evidence type="ECO:0000313" key="1">
    <source>
        <dbReference type="EMBL" id="MFC4106572.1"/>
    </source>
</evidence>
<dbReference type="EMBL" id="JBHSBN010000006">
    <property type="protein sequence ID" value="MFC4106572.1"/>
    <property type="molecule type" value="Genomic_DNA"/>
</dbReference>
<sequence>MRYVIHLPASVTSLAHARILARTAVRALTFLAPLDPGETTVSQEDEQDVRHRVYCDRLLDGGRRCALRAEHESVCAARVRR</sequence>
<evidence type="ECO:0000313" key="2">
    <source>
        <dbReference type="Proteomes" id="UP001595868"/>
    </source>
</evidence>
<dbReference type="RefSeq" id="WP_377544613.1">
    <property type="nucleotide sequence ID" value="NZ_JBHSBN010000006.1"/>
</dbReference>
<keyword evidence="2" id="KW-1185">Reference proteome</keyword>
<organism evidence="1 2">
    <name type="scientific">Micromonospora zhanjiangensis</name>
    <dbReference type="NCBI Taxonomy" id="1522057"/>
    <lineage>
        <taxon>Bacteria</taxon>
        <taxon>Bacillati</taxon>
        <taxon>Actinomycetota</taxon>
        <taxon>Actinomycetes</taxon>
        <taxon>Micromonosporales</taxon>
        <taxon>Micromonosporaceae</taxon>
        <taxon>Micromonospora</taxon>
    </lineage>
</organism>